<dbReference type="InterPro" id="IPR050111">
    <property type="entry name" value="C-type_lectin/snaclec_domain"/>
</dbReference>
<evidence type="ECO:0000313" key="3">
    <source>
        <dbReference type="Proteomes" id="UP001283361"/>
    </source>
</evidence>
<dbReference type="Gene3D" id="3.10.100.10">
    <property type="entry name" value="Mannose-Binding Protein A, subunit A"/>
    <property type="match status" value="2"/>
</dbReference>
<proteinExistence type="predicted"/>
<organism evidence="2 3">
    <name type="scientific">Elysia crispata</name>
    <name type="common">lettuce slug</name>
    <dbReference type="NCBI Taxonomy" id="231223"/>
    <lineage>
        <taxon>Eukaryota</taxon>
        <taxon>Metazoa</taxon>
        <taxon>Spiralia</taxon>
        <taxon>Lophotrochozoa</taxon>
        <taxon>Mollusca</taxon>
        <taxon>Gastropoda</taxon>
        <taxon>Heterobranchia</taxon>
        <taxon>Euthyneura</taxon>
        <taxon>Panpulmonata</taxon>
        <taxon>Sacoglossa</taxon>
        <taxon>Placobranchoidea</taxon>
        <taxon>Plakobranchidae</taxon>
        <taxon>Elysia</taxon>
    </lineage>
</organism>
<dbReference type="SMART" id="SM00034">
    <property type="entry name" value="CLECT"/>
    <property type="match status" value="2"/>
</dbReference>
<gene>
    <name evidence="2" type="ORF">RRG08_061510</name>
</gene>
<dbReference type="PANTHER" id="PTHR22803">
    <property type="entry name" value="MANNOSE, PHOSPHOLIPASE, LECTIN RECEPTOR RELATED"/>
    <property type="match status" value="1"/>
</dbReference>
<feature type="domain" description="C-type lectin" evidence="1">
    <location>
        <begin position="150"/>
        <end position="265"/>
    </location>
</feature>
<dbReference type="InterPro" id="IPR016187">
    <property type="entry name" value="CTDL_fold"/>
</dbReference>
<dbReference type="AlphaFoldDB" id="A0AAE1CRP2"/>
<reference evidence="2" key="1">
    <citation type="journal article" date="2023" name="G3 (Bethesda)">
        <title>A reference genome for the long-term kleptoplast-retaining sea slug Elysia crispata morphotype clarki.</title>
        <authorList>
            <person name="Eastman K.E."/>
            <person name="Pendleton A.L."/>
            <person name="Shaikh M.A."/>
            <person name="Suttiyut T."/>
            <person name="Ogas R."/>
            <person name="Tomko P."/>
            <person name="Gavelis G."/>
            <person name="Widhalm J.R."/>
            <person name="Wisecaver J.H."/>
        </authorList>
    </citation>
    <scope>NUCLEOTIDE SEQUENCE</scope>
    <source>
        <strain evidence="2">ECLA1</strain>
    </source>
</reference>
<feature type="domain" description="C-type lectin" evidence="1">
    <location>
        <begin position="22"/>
        <end position="135"/>
    </location>
</feature>
<dbReference type="InterPro" id="IPR001304">
    <property type="entry name" value="C-type_lectin-like"/>
</dbReference>
<dbReference type="EMBL" id="JAWDGP010007049">
    <property type="protein sequence ID" value="KAK3730909.1"/>
    <property type="molecule type" value="Genomic_DNA"/>
</dbReference>
<name>A0AAE1CRP2_9GAST</name>
<evidence type="ECO:0000259" key="1">
    <source>
        <dbReference type="PROSITE" id="PS50041"/>
    </source>
</evidence>
<dbReference type="CDD" id="cd00037">
    <property type="entry name" value="CLECT"/>
    <property type="match status" value="2"/>
</dbReference>
<protein>
    <recommendedName>
        <fullName evidence="1">C-type lectin domain-containing protein</fullName>
    </recommendedName>
</protein>
<evidence type="ECO:0000313" key="2">
    <source>
        <dbReference type="EMBL" id="KAK3730909.1"/>
    </source>
</evidence>
<dbReference type="Pfam" id="PF00059">
    <property type="entry name" value="Lectin_C"/>
    <property type="match status" value="2"/>
</dbReference>
<dbReference type="PROSITE" id="PS50041">
    <property type="entry name" value="C_TYPE_LECTIN_2"/>
    <property type="match status" value="2"/>
</dbReference>
<dbReference type="InterPro" id="IPR016186">
    <property type="entry name" value="C-type_lectin-like/link_sf"/>
</dbReference>
<sequence length="333" mass="37816">MSTSFEVKCPYGWTQSKGTWTCLKLIYNSTATWDGARQACMALGSDLVRITDHEKNDLIANMAMNLSNLYIGLSGTLTSGLKWLDDRNEATFFIWKNPSPALLSVKQCGVMDVKPSAASRWDFKNCVDKRNFMCEKGPKICPEEWIPHAHSEKCIRLFYANLDYITSRIECKQNLIGKDLVTIRDQIKEQFISEQVEAVSKTGWWIGYNNDNLHGNYRWLDESNTPQYSNTDPFGLVTGCIYYSYGSQYTWKAEPCSNKRDYICEYSPVCSNQMYGHNCTMQCSPECAGKDNNCFRQTGYCIDGCKAGYMGSACRTVCRVSTYGDKCSKSRLP</sequence>
<comment type="caution">
    <text evidence="2">The sequence shown here is derived from an EMBL/GenBank/DDBJ whole genome shotgun (WGS) entry which is preliminary data.</text>
</comment>
<accession>A0AAE1CRP2</accession>
<dbReference type="Proteomes" id="UP001283361">
    <property type="component" value="Unassembled WGS sequence"/>
</dbReference>
<keyword evidence="3" id="KW-1185">Reference proteome</keyword>
<dbReference type="SUPFAM" id="SSF56436">
    <property type="entry name" value="C-type lectin-like"/>
    <property type="match status" value="2"/>
</dbReference>